<protein>
    <submittedName>
        <fullName evidence="3">Zinc-finger homeodomain protein 1</fullName>
    </submittedName>
</protein>
<evidence type="ECO:0000313" key="4">
    <source>
        <dbReference type="Proteomes" id="UP000224567"/>
    </source>
</evidence>
<keyword evidence="3" id="KW-0863">Zinc-finger</keyword>
<feature type="domain" description="ZF-HD dimerization-type" evidence="2">
    <location>
        <begin position="695"/>
        <end position="744"/>
    </location>
</feature>
<reference evidence="4" key="2">
    <citation type="journal article" date="2017" name="J. Anim. Genet.">
        <title>Multiple reference genome sequences of hot pepper reveal the massive evolution of plant disease resistance genes by retroduplication.</title>
        <authorList>
            <person name="Kim S."/>
            <person name="Park J."/>
            <person name="Yeom S.-I."/>
            <person name="Kim Y.-M."/>
            <person name="Seo E."/>
            <person name="Kim K.-T."/>
            <person name="Kim M.-S."/>
            <person name="Lee J.M."/>
            <person name="Cheong K."/>
            <person name="Shin H.-S."/>
            <person name="Kim S.-B."/>
            <person name="Han K."/>
            <person name="Lee J."/>
            <person name="Park M."/>
            <person name="Lee H.-A."/>
            <person name="Lee H.-Y."/>
            <person name="Lee Y."/>
            <person name="Oh S."/>
            <person name="Lee J.H."/>
            <person name="Choi E."/>
            <person name="Choi E."/>
            <person name="Lee S.E."/>
            <person name="Jeon J."/>
            <person name="Kim H."/>
            <person name="Choi G."/>
            <person name="Song H."/>
            <person name="Lee J."/>
            <person name="Lee S.-C."/>
            <person name="Kwon J.-K."/>
            <person name="Lee H.-Y."/>
            <person name="Koo N."/>
            <person name="Hong Y."/>
            <person name="Kim R.W."/>
            <person name="Kang W.-H."/>
            <person name="Huh J.H."/>
            <person name="Kang B.-C."/>
            <person name="Yang T.-J."/>
            <person name="Lee Y.-H."/>
            <person name="Bennetzen J.L."/>
            <person name="Choi D."/>
        </authorList>
    </citation>
    <scope>NUCLEOTIDE SEQUENCE [LARGE SCALE GENOMIC DNA]</scope>
    <source>
        <strain evidence="4">cv. PBC81</strain>
    </source>
</reference>
<feature type="compositionally biased region" description="Polar residues" evidence="1">
    <location>
        <begin position="756"/>
        <end position="777"/>
    </location>
</feature>
<dbReference type="AlphaFoldDB" id="A0A2G2W0R2"/>
<gene>
    <name evidence="3" type="ORF">CQW23_22400</name>
</gene>
<dbReference type="Pfam" id="PF04770">
    <property type="entry name" value="ZF-HD_dimer"/>
    <property type="match status" value="1"/>
</dbReference>
<keyword evidence="3" id="KW-0238">DNA-binding</keyword>
<dbReference type="NCBIfam" id="TIGR01566">
    <property type="entry name" value="ZF_HD_prot_N"/>
    <property type="match status" value="1"/>
</dbReference>
<feature type="region of interest" description="Disordered" evidence="1">
    <location>
        <begin position="752"/>
        <end position="811"/>
    </location>
</feature>
<accession>A0A2G2W0R2</accession>
<dbReference type="OrthoDB" id="1274058at2759"/>
<name>A0A2G2W0R2_CAPBA</name>
<evidence type="ECO:0000259" key="2">
    <source>
        <dbReference type="PROSITE" id="PS51523"/>
    </source>
</evidence>
<dbReference type="Pfam" id="PF14111">
    <property type="entry name" value="DUF4283"/>
    <property type="match status" value="1"/>
</dbReference>
<keyword evidence="4" id="KW-1185">Reference proteome</keyword>
<feature type="compositionally biased region" description="Polar residues" evidence="1">
    <location>
        <begin position="529"/>
        <end position="549"/>
    </location>
</feature>
<keyword evidence="3" id="KW-0479">Metal-binding</keyword>
<dbReference type="GO" id="GO:0008270">
    <property type="term" value="F:zinc ion binding"/>
    <property type="evidence" value="ECO:0007669"/>
    <property type="project" value="UniProtKB-KW"/>
</dbReference>
<evidence type="ECO:0000313" key="3">
    <source>
        <dbReference type="EMBL" id="PHT38827.1"/>
    </source>
</evidence>
<proteinExistence type="predicted"/>
<dbReference type="InterPro" id="IPR006456">
    <property type="entry name" value="ZF_HD_homeobox_Cys/His_dimer"/>
</dbReference>
<dbReference type="PANTHER" id="PTHR47477:SF16">
    <property type="entry name" value="ZF-HD DIMERIZATION-TYPE DOMAIN-CONTAINING PROTEIN"/>
    <property type="match status" value="1"/>
</dbReference>
<dbReference type="GO" id="GO:0003677">
    <property type="term" value="F:DNA binding"/>
    <property type="evidence" value="ECO:0007669"/>
    <property type="project" value="UniProtKB-KW"/>
</dbReference>
<dbReference type="Proteomes" id="UP000224567">
    <property type="component" value="Unassembled WGS sequence"/>
</dbReference>
<evidence type="ECO:0000256" key="1">
    <source>
        <dbReference type="SAM" id="MobiDB-lite"/>
    </source>
</evidence>
<dbReference type="InterPro" id="IPR055327">
    <property type="entry name" value="TRAF1A/B"/>
</dbReference>
<keyword evidence="3" id="KW-0862">Zinc</keyword>
<dbReference type="InterPro" id="IPR025558">
    <property type="entry name" value="DUF4283"/>
</dbReference>
<comment type="caution">
    <text evidence="3">The sequence shown here is derived from an EMBL/GenBank/DDBJ whole genome shotgun (WGS) entry which is preliminary data.</text>
</comment>
<keyword evidence="3" id="KW-0371">Homeobox</keyword>
<organism evidence="3 4">
    <name type="scientific">Capsicum baccatum</name>
    <name type="common">Peruvian pepper</name>
    <dbReference type="NCBI Taxonomy" id="33114"/>
    <lineage>
        <taxon>Eukaryota</taxon>
        <taxon>Viridiplantae</taxon>
        <taxon>Streptophyta</taxon>
        <taxon>Embryophyta</taxon>
        <taxon>Tracheophyta</taxon>
        <taxon>Spermatophyta</taxon>
        <taxon>Magnoliopsida</taxon>
        <taxon>eudicotyledons</taxon>
        <taxon>Gunneridae</taxon>
        <taxon>Pentapetalae</taxon>
        <taxon>asterids</taxon>
        <taxon>lamiids</taxon>
        <taxon>Solanales</taxon>
        <taxon>Solanaceae</taxon>
        <taxon>Solanoideae</taxon>
        <taxon>Capsiceae</taxon>
        <taxon>Capsicum</taxon>
    </lineage>
</organism>
<dbReference type="PANTHER" id="PTHR47477">
    <property type="entry name" value="TNF RECEPTOR-ASSOCIATED FACTOR HOMOLOG 1A"/>
    <property type="match status" value="1"/>
</dbReference>
<feature type="region of interest" description="Disordered" evidence="1">
    <location>
        <begin position="125"/>
        <end position="144"/>
    </location>
</feature>
<dbReference type="EMBL" id="MLFT02000009">
    <property type="protein sequence ID" value="PHT38827.1"/>
    <property type="molecule type" value="Genomic_DNA"/>
</dbReference>
<reference evidence="3 4" key="1">
    <citation type="journal article" date="2017" name="Genome Biol.">
        <title>New reference genome sequences of hot pepper reveal the massive evolution of plant disease-resistance genes by retroduplication.</title>
        <authorList>
            <person name="Kim S."/>
            <person name="Park J."/>
            <person name="Yeom S.I."/>
            <person name="Kim Y.M."/>
            <person name="Seo E."/>
            <person name="Kim K.T."/>
            <person name="Kim M.S."/>
            <person name="Lee J.M."/>
            <person name="Cheong K."/>
            <person name="Shin H.S."/>
            <person name="Kim S.B."/>
            <person name="Han K."/>
            <person name="Lee J."/>
            <person name="Park M."/>
            <person name="Lee H.A."/>
            <person name="Lee H.Y."/>
            <person name="Lee Y."/>
            <person name="Oh S."/>
            <person name="Lee J.H."/>
            <person name="Choi E."/>
            <person name="Choi E."/>
            <person name="Lee S.E."/>
            <person name="Jeon J."/>
            <person name="Kim H."/>
            <person name="Choi G."/>
            <person name="Song H."/>
            <person name="Lee J."/>
            <person name="Lee S.C."/>
            <person name="Kwon J.K."/>
            <person name="Lee H.Y."/>
            <person name="Koo N."/>
            <person name="Hong Y."/>
            <person name="Kim R.W."/>
            <person name="Kang W.H."/>
            <person name="Huh J.H."/>
            <person name="Kang B.C."/>
            <person name="Yang T.J."/>
            <person name="Lee Y.H."/>
            <person name="Bennetzen J.L."/>
            <person name="Choi D."/>
        </authorList>
    </citation>
    <scope>NUCLEOTIDE SEQUENCE [LARGE SCALE GENOMIC DNA]</scope>
    <source>
        <strain evidence="4">cv. PBC81</strain>
    </source>
</reference>
<feature type="region of interest" description="Disordered" evidence="1">
    <location>
        <begin position="486"/>
        <end position="510"/>
    </location>
</feature>
<dbReference type="PROSITE" id="PS51523">
    <property type="entry name" value="ZF_HD_DIMER"/>
    <property type="match status" value="1"/>
</dbReference>
<feature type="region of interest" description="Disordered" evidence="1">
    <location>
        <begin position="528"/>
        <end position="549"/>
    </location>
</feature>
<sequence>MTKIRVSFKAKFPTKGVVMIRSYDALHVFLDFNNEKDYECLLMKGKVVVAGAVMKVFKWTPQFHDHQFRETFGVMEQDNTKGDEHIGSGNECGIKEAEALPENSLIQRDVSYISDSVDCVPEVTHSDSEDRVASPVNSETSERRSSVEISCSGFSGLASAPYGIAGRIPSVAFESSSMCSTDFVPFRGTCLNHNNQKSYSREWNYGSKSISEAAGWACETLGQPLSSLPIVEHHENQKSRLPIEVQYSASMGYPTLAFPVNHCESLVPGYKRTLIENFSYRRLKMKEIRIDFRAKNLLKGQVKIRHCTSRQILFLFTNEKDYYTILYKRAFILAGSLMQISWSSPDSHHEVVAFDFAWIQYLNFLLLTVYHICLCDDTKTVLGKRNQNIHPDFRFSDANPVNWNTNTSKLHPSINGLSAAQNIIARSPYDVMDYSSSIGWNHRSKLTSDISISCEETRSNSQAIVLSSSVQQLLKKEVVISYPSDLTEADGEKPSLEMPNVSFPTRSPPRSIGSVIQAMSKLKVLDDPNSVNRSVSDSSKPTQQSATMVNSAETSVLLNADPHKGIKPKAMEKPSVQSVSITAKNFQSHHVTAPATDEKPQVPAISECLSAPSVPPPLPLLGHSASIAALFFGRNEQAGRESTFPSPSKALDQHSLAQQHNQLNSYKEPNMTVGIEQLQPPSTTSVSETTISVRYRECLKNHAASMGGHAVDGYGEFMPSGGIGTPETLKCAACSCHQNFHRKEIHDHPQIADVGSHSTFSPPRNISSSDSIQNQAPISAPTRQLHHHHSLVDSSPYYSQPPSPKSGPVFSQQGLERIEPSFILPSYSYEMVNHDTVQNGQQREYS</sequence>